<proteinExistence type="predicted"/>
<evidence type="ECO:0000256" key="1">
    <source>
        <dbReference type="ARBA" id="ARBA00022598"/>
    </source>
</evidence>
<keyword evidence="7" id="KW-1185">Reference proteome</keyword>
<reference evidence="6" key="1">
    <citation type="submission" date="2018-06" db="EMBL/GenBank/DDBJ databases">
        <title>Paenibacillus xerothermodurans sp. nov. an extremely dry heat resistant spore forming bacterium isolated from the soil of Cape Canaveral, Florida.</title>
        <authorList>
            <person name="Seuylemezian A."/>
            <person name="Kaur N."/>
            <person name="Patil P."/>
            <person name="Patil P."/>
            <person name="Mayilraj S."/>
            <person name="Vaishampayan P."/>
        </authorList>
    </citation>
    <scope>NUCLEOTIDE SEQUENCE [LARGE SCALE GENOMIC DNA]</scope>
    <source>
        <strain evidence="6">ATCC 27380</strain>
    </source>
</reference>
<sequence>MNSCAQEVKQMKKLIKVVVTGAGSPGAAGVIKALRKVSDRNIHIIGLDASPTAVGRAMVDRFYHIPEATDQAFTRTVLDICKRESADVILPLVTKELFKFAEHKTLFDNKGTSVSVSDYEKLVIANNKGRLLEELAQAGFDAPRYRIIKTVEELDEAIRELGYPDNPVCFKPTLSNGSRGFRVLDPSKDRALLLFSEKPNSTYISITDLFDVLKHATRIPEMVVMEYLPGQEYSVDLLADQGKVLTAIPRLREAMVGGITTRGVVVHEQPIIDYASQIVNHLGLHGNIGVQVRLDCNNKPKILEINPRIQGTIIHCVGAGVNLPYLAVKLALGIESEPEELAVKWGTRMTRYWEEIFYDVDGFPYSLQ</sequence>
<evidence type="ECO:0000256" key="3">
    <source>
        <dbReference type="ARBA" id="ARBA00022840"/>
    </source>
</evidence>
<dbReference type="InterPro" id="IPR005479">
    <property type="entry name" value="CPAse_ATP-bd"/>
</dbReference>
<keyword evidence="3 4" id="KW-0067">ATP-binding</keyword>
<dbReference type="Pfam" id="PF21360">
    <property type="entry name" value="PylC-like_N"/>
    <property type="match status" value="1"/>
</dbReference>
<keyword evidence="2 4" id="KW-0547">Nucleotide-binding</keyword>
<name>A0A2W1NDF5_PAEXE</name>
<dbReference type="OrthoDB" id="9803907at2"/>
<dbReference type="PANTHER" id="PTHR43585:SF2">
    <property type="entry name" value="ATP-GRASP ENZYME FSQD"/>
    <property type="match status" value="1"/>
</dbReference>
<accession>A0A2W1NDF5</accession>
<dbReference type="InterPro" id="IPR052032">
    <property type="entry name" value="ATP-dep_AA_Ligase"/>
</dbReference>
<dbReference type="AlphaFoldDB" id="A0A2W1NDF5"/>
<gene>
    <name evidence="6" type="ORF">CBW46_010670</name>
</gene>
<dbReference type="GO" id="GO:0046872">
    <property type="term" value="F:metal ion binding"/>
    <property type="evidence" value="ECO:0007669"/>
    <property type="project" value="InterPro"/>
</dbReference>
<dbReference type="Gene3D" id="3.30.470.20">
    <property type="entry name" value="ATP-grasp fold, B domain"/>
    <property type="match status" value="1"/>
</dbReference>
<dbReference type="SUPFAM" id="SSF56059">
    <property type="entry name" value="Glutathione synthetase ATP-binding domain-like"/>
    <property type="match status" value="1"/>
</dbReference>
<dbReference type="GO" id="GO:0016874">
    <property type="term" value="F:ligase activity"/>
    <property type="evidence" value="ECO:0007669"/>
    <property type="project" value="UniProtKB-KW"/>
</dbReference>
<dbReference type="Gene3D" id="3.30.1490.20">
    <property type="entry name" value="ATP-grasp fold, A domain"/>
    <property type="match status" value="1"/>
</dbReference>
<evidence type="ECO:0000259" key="5">
    <source>
        <dbReference type="PROSITE" id="PS50975"/>
    </source>
</evidence>
<dbReference type="InterPro" id="IPR011761">
    <property type="entry name" value="ATP-grasp"/>
</dbReference>
<dbReference type="PANTHER" id="PTHR43585">
    <property type="entry name" value="FUMIPYRROLE BIOSYNTHESIS PROTEIN C"/>
    <property type="match status" value="1"/>
</dbReference>
<evidence type="ECO:0000256" key="2">
    <source>
        <dbReference type="ARBA" id="ARBA00022741"/>
    </source>
</evidence>
<dbReference type="Pfam" id="PF15632">
    <property type="entry name" value="ATPgrasp_Ter"/>
    <property type="match status" value="1"/>
</dbReference>
<feature type="domain" description="ATP-grasp" evidence="5">
    <location>
        <begin position="132"/>
        <end position="332"/>
    </location>
</feature>
<dbReference type="InterPro" id="IPR013815">
    <property type="entry name" value="ATP_grasp_subdomain_1"/>
</dbReference>
<dbReference type="Proteomes" id="UP000214746">
    <property type="component" value="Unassembled WGS sequence"/>
</dbReference>
<dbReference type="InterPro" id="IPR048764">
    <property type="entry name" value="PylC_N"/>
</dbReference>
<dbReference type="GO" id="GO:0005524">
    <property type="term" value="F:ATP binding"/>
    <property type="evidence" value="ECO:0007669"/>
    <property type="project" value="UniProtKB-UniRule"/>
</dbReference>
<organism evidence="6 7">
    <name type="scientific">Paenibacillus xerothermodurans</name>
    <dbReference type="NCBI Taxonomy" id="1977292"/>
    <lineage>
        <taxon>Bacteria</taxon>
        <taxon>Bacillati</taxon>
        <taxon>Bacillota</taxon>
        <taxon>Bacilli</taxon>
        <taxon>Bacillales</taxon>
        <taxon>Paenibacillaceae</taxon>
        <taxon>Paenibacillus</taxon>
    </lineage>
</organism>
<evidence type="ECO:0000256" key="4">
    <source>
        <dbReference type="PROSITE-ProRule" id="PRU00409"/>
    </source>
</evidence>
<keyword evidence="1" id="KW-0436">Ligase</keyword>
<dbReference type="PROSITE" id="PS00867">
    <property type="entry name" value="CPSASE_2"/>
    <property type="match status" value="1"/>
</dbReference>
<dbReference type="EMBL" id="NHRJ02000004">
    <property type="protein sequence ID" value="PZE21131.1"/>
    <property type="molecule type" value="Genomic_DNA"/>
</dbReference>
<dbReference type="Gene3D" id="3.40.50.20">
    <property type="match status" value="1"/>
</dbReference>
<evidence type="ECO:0000313" key="6">
    <source>
        <dbReference type="EMBL" id="PZE21131.1"/>
    </source>
</evidence>
<evidence type="ECO:0000313" key="7">
    <source>
        <dbReference type="Proteomes" id="UP000214746"/>
    </source>
</evidence>
<protein>
    <submittedName>
        <fullName evidence="6">ATP-grasp domain-containing protein</fullName>
    </submittedName>
</protein>
<dbReference type="PROSITE" id="PS50975">
    <property type="entry name" value="ATP_GRASP"/>
    <property type="match status" value="1"/>
</dbReference>
<comment type="caution">
    <text evidence="6">The sequence shown here is derived from an EMBL/GenBank/DDBJ whole genome shotgun (WGS) entry which is preliminary data.</text>
</comment>